<organism evidence="5 6">
    <name type="scientific">Sporobacter termitidis DSM 10068</name>
    <dbReference type="NCBI Taxonomy" id="1123282"/>
    <lineage>
        <taxon>Bacteria</taxon>
        <taxon>Bacillati</taxon>
        <taxon>Bacillota</taxon>
        <taxon>Clostridia</taxon>
        <taxon>Eubacteriales</taxon>
        <taxon>Oscillospiraceae</taxon>
        <taxon>Sporobacter</taxon>
    </lineage>
</organism>
<dbReference type="PANTHER" id="PTHR46066:SF2">
    <property type="entry name" value="CHITINASE DOMAIN-CONTAINING PROTEIN 1"/>
    <property type="match status" value="1"/>
</dbReference>
<dbReference type="Pfam" id="PF01476">
    <property type="entry name" value="LysM"/>
    <property type="match status" value="3"/>
</dbReference>
<accession>A0A1M5VLC8</accession>
<dbReference type="InterPro" id="IPR011583">
    <property type="entry name" value="Chitinase_II/V-like_cat"/>
</dbReference>
<dbReference type="Gene3D" id="3.10.350.10">
    <property type="entry name" value="LysM domain"/>
    <property type="match status" value="3"/>
</dbReference>
<dbReference type="GO" id="GO:0012505">
    <property type="term" value="C:endomembrane system"/>
    <property type="evidence" value="ECO:0007669"/>
    <property type="project" value="TreeGrafter"/>
</dbReference>
<dbReference type="SMART" id="SM00636">
    <property type="entry name" value="Glyco_18"/>
    <property type="match status" value="1"/>
</dbReference>
<evidence type="ECO:0000256" key="2">
    <source>
        <dbReference type="ARBA" id="ARBA00023295"/>
    </source>
</evidence>
<dbReference type="SMART" id="SM00257">
    <property type="entry name" value="LysM"/>
    <property type="match status" value="3"/>
</dbReference>
<dbReference type="InterPro" id="IPR036779">
    <property type="entry name" value="LysM_dom_sf"/>
</dbReference>
<dbReference type="SUPFAM" id="SSF54106">
    <property type="entry name" value="LysM domain"/>
    <property type="match status" value="3"/>
</dbReference>
<feature type="domain" description="GH18" evidence="4">
    <location>
        <begin position="151"/>
        <end position="474"/>
    </location>
</feature>
<dbReference type="PROSITE" id="PS51782">
    <property type="entry name" value="LYSM"/>
    <property type="match status" value="3"/>
</dbReference>
<dbReference type="InterPro" id="IPR001223">
    <property type="entry name" value="Glyco_hydro18_cat"/>
</dbReference>
<evidence type="ECO:0000313" key="6">
    <source>
        <dbReference type="Proteomes" id="UP000183995"/>
    </source>
</evidence>
<dbReference type="OrthoDB" id="9769314at2"/>
<dbReference type="InterPro" id="IPR029070">
    <property type="entry name" value="Chitinase_insertion_sf"/>
</dbReference>
<dbReference type="GO" id="GO:0005975">
    <property type="term" value="P:carbohydrate metabolic process"/>
    <property type="evidence" value="ECO:0007669"/>
    <property type="project" value="InterPro"/>
</dbReference>
<sequence length="474" mass="52637">MLIHIVKPGDTLRQLAGRYGVTMAAVAAVNSLPDLNRLAVGEALVIPTEDMNYTVKSGDSLWRIADTLGTTVQAIIRKNPDVDPNRLTPGQVLYIPAGRYTVRTGDTLYGIARRYGVPLERLLQANGISDPNLIYPGTVLVIPLKRQRPGIDVNGYIYVFGQEAVPIVTEAAGSLTYLTPFAYLIREDGSLQEVDDTPAIAAAYRGNVVPMMCLTNFTSTSLGDNLAHAVLSNPQVVERLLDNVIGAMQYKGYLALNIDFEAVLPADQELYNSFLQRAVDRLHPLGYQVSSALAPKYSAAQAGALYEAHDYAAHGRILDFVILMTYEWGARRGEPQAISPLNAIRRVLDYAVTVIPRDKIFFGFQIYARDWLLPHVAGQEAETFSCEEARLRAVRYGAEIQFDEASQSPYYRYTDERGRGHIVWFEDARSAQAKFDTVKAYGLRGISYWALGYPFPQNWALLNDNFTVRKLLGT</sequence>
<gene>
    <name evidence="5" type="ORF">SAMN02745823_00890</name>
</gene>
<keyword evidence="6" id="KW-1185">Reference proteome</keyword>
<dbReference type="GO" id="GO:0008061">
    <property type="term" value="F:chitin binding"/>
    <property type="evidence" value="ECO:0007669"/>
    <property type="project" value="InterPro"/>
</dbReference>
<dbReference type="Proteomes" id="UP000183995">
    <property type="component" value="Unassembled WGS sequence"/>
</dbReference>
<reference evidence="5 6" key="1">
    <citation type="submission" date="2016-11" db="EMBL/GenBank/DDBJ databases">
        <authorList>
            <person name="Jaros S."/>
            <person name="Januszkiewicz K."/>
            <person name="Wedrychowicz H."/>
        </authorList>
    </citation>
    <scope>NUCLEOTIDE SEQUENCE [LARGE SCALE GENOMIC DNA]</scope>
    <source>
        <strain evidence="5 6">DSM 10068</strain>
    </source>
</reference>
<feature type="domain" description="LysM" evidence="3">
    <location>
        <begin position="98"/>
        <end position="142"/>
    </location>
</feature>
<evidence type="ECO:0000259" key="3">
    <source>
        <dbReference type="PROSITE" id="PS51782"/>
    </source>
</evidence>
<dbReference type="InterPro" id="IPR017853">
    <property type="entry name" value="GH"/>
</dbReference>
<dbReference type="AlphaFoldDB" id="A0A1M5VLC8"/>
<dbReference type="GO" id="GO:0016798">
    <property type="term" value="F:hydrolase activity, acting on glycosyl bonds"/>
    <property type="evidence" value="ECO:0007669"/>
    <property type="project" value="UniProtKB-KW"/>
</dbReference>
<dbReference type="InterPro" id="IPR018392">
    <property type="entry name" value="LysM"/>
</dbReference>
<dbReference type="PROSITE" id="PS51910">
    <property type="entry name" value="GH18_2"/>
    <property type="match status" value="1"/>
</dbReference>
<dbReference type="CDD" id="cd02874">
    <property type="entry name" value="GH18_CFLE_spore_hydrolase"/>
    <property type="match status" value="1"/>
</dbReference>
<dbReference type="GO" id="GO:0070492">
    <property type="term" value="F:oligosaccharide binding"/>
    <property type="evidence" value="ECO:0007669"/>
    <property type="project" value="TreeGrafter"/>
</dbReference>
<evidence type="ECO:0000259" key="4">
    <source>
        <dbReference type="PROSITE" id="PS51910"/>
    </source>
</evidence>
<dbReference type="STRING" id="1123282.SAMN02745823_00890"/>
<dbReference type="Gene3D" id="3.10.50.10">
    <property type="match status" value="1"/>
</dbReference>
<evidence type="ECO:0000313" key="5">
    <source>
        <dbReference type="EMBL" id="SHH76027.1"/>
    </source>
</evidence>
<proteinExistence type="predicted"/>
<dbReference type="SUPFAM" id="SSF51445">
    <property type="entry name" value="(Trans)glycosidases"/>
    <property type="match status" value="1"/>
</dbReference>
<feature type="domain" description="LysM" evidence="3">
    <location>
        <begin position="51"/>
        <end position="95"/>
    </location>
</feature>
<evidence type="ECO:0000256" key="1">
    <source>
        <dbReference type="ARBA" id="ARBA00022801"/>
    </source>
</evidence>
<dbReference type="EMBL" id="FQXV01000002">
    <property type="protein sequence ID" value="SHH76027.1"/>
    <property type="molecule type" value="Genomic_DNA"/>
</dbReference>
<keyword evidence="2" id="KW-0326">Glycosidase</keyword>
<keyword evidence="1" id="KW-0378">Hydrolase</keyword>
<dbReference type="RefSeq" id="WP_073076451.1">
    <property type="nucleotide sequence ID" value="NZ_FQXV01000002.1"/>
</dbReference>
<dbReference type="InterPro" id="IPR041704">
    <property type="entry name" value="CFLE_GH18"/>
</dbReference>
<feature type="domain" description="LysM" evidence="3">
    <location>
        <begin position="2"/>
        <end position="46"/>
    </location>
</feature>
<name>A0A1M5VLC8_9FIRM</name>
<protein>
    <submittedName>
        <fullName evidence="5">Spore germination protein</fullName>
    </submittedName>
</protein>
<dbReference type="Pfam" id="PF00704">
    <property type="entry name" value="Glyco_hydro_18"/>
    <property type="match status" value="1"/>
</dbReference>
<dbReference type="CDD" id="cd00118">
    <property type="entry name" value="LysM"/>
    <property type="match status" value="3"/>
</dbReference>
<dbReference type="PANTHER" id="PTHR46066">
    <property type="entry name" value="CHITINASE DOMAIN-CONTAINING PROTEIN 1 FAMILY MEMBER"/>
    <property type="match status" value="1"/>
</dbReference>
<dbReference type="Gene3D" id="3.20.20.80">
    <property type="entry name" value="Glycosidases"/>
    <property type="match status" value="1"/>
</dbReference>